<gene>
    <name evidence="8" type="primary">phaC</name>
    <name evidence="8" type="ORF">EG799_09935</name>
</gene>
<dbReference type="Pfam" id="PF07167">
    <property type="entry name" value="PhaC_N"/>
    <property type="match status" value="1"/>
</dbReference>
<comment type="subcellular location">
    <subcellularLocation>
        <location evidence="1">Cytoplasm</location>
    </subcellularLocation>
</comment>
<dbReference type="InterPro" id="IPR000073">
    <property type="entry name" value="AB_hydrolase_1"/>
</dbReference>
<dbReference type="GO" id="GO:0005737">
    <property type="term" value="C:cytoplasm"/>
    <property type="evidence" value="ECO:0007669"/>
    <property type="project" value="UniProtKB-SubCell"/>
</dbReference>
<dbReference type="InterPro" id="IPR010941">
    <property type="entry name" value="PhaC_N"/>
</dbReference>
<keyword evidence="9" id="KW-1185">Reference proteome</keyword>
<dbReference type="InterPro" id="IPR010963">
    <property type="entry name" value="PHA_synth_I"/>
</dbReference>
<feature type="region of interest" description="Disordered" evidence="5">
    <location>
        <begin position="636"/>
        <end position="659"/>
    </location>
</feature>
<feature type="compositionally biased region" description="Basic and acidic residues" evidence="5">
    <location>
        <begin position="12"/>
        <end position="24"/>
    </location>
</feature>
<proteinExistence type="predicted"/>
<accession>A0A3N5DPD4</accession>
<dbReference type="GO" id="GO:0042619">
    <property type="term" value="P:poly-hydroxybutyrate biosynthetic process"/>
    <property type="evidence" value="ECO:0007669"/>
    <property type="project" value="InterPro"/>
</dbReference>
<dbReference type="InterPro" id="IPR051321">
    <property type="entry name" value="PHA/PHB_synthase"/>
</dbReference>
<evidence type="ECO:0000256" key="4">
    <source>
        <dbReference type="ARBA" id="ARBA00023315"/>
    </source>
</evidence>
<dbReference type="PANTHER" id="PTHR36837">
    <property type="entry name" value="POLY(3-HYDROXYALKANOATE) POLYMERASE SUBUNIT PHAC"/>
    <property type="match status" value="1"/>
</dbReference>
<keyword evidence="3" id="KW-0808">Transferase</keyword>
<dbReference type="OrthoDB" id="7208816at2"/>
<feature type="domain" description="Poly-beta-hydroxybutyrate polymerase N-terminal" evidence="7">
    <location>
        <begin position="172"/>
        <end position="340"/>
    </location>
</feature>
<evidence type="ECO:0000259" key="7">
    <source>
        <dbReference type="Pfam" id="PF07167"/>
    </source>
</evidence>
<dbReference type="NCBIfam" id="TIGR01838">
    <property type="entry name" value="PHA_synth_I"/>
    <property type="match status" value="1"/>
</dbReference>
<feature type="region of interest" description="Disordered" evidence="5">
    <location>
        <begin position="1"/>
        <end position="40"/>
    </location>
</feature>
<dbReference type="EMBL" id="RPFZ01000001">
    <property type="protein sequence ID" value="RPF72795.1"/>
    <property type="molecule type" value="Genomic_DNA"/>
</dbReference>
<evidence type="ECO:0000259" key="6">
    <source>
        <dbReference type="Pfam" id="PF00561"/>
    </source>
</evidence>
<dbReference type="AlphaFoldDB" id="A0A3N5DPD4"/>
<dbReference type="PANTHER" id="PTHR36837:SF5">
    <property type="entry name" value="POLY-3-HYDROXYBUTYRATE SYNTHASE"/>
    <property type="match status" value="1"/>
</dbReference>
<evidence type="ECO:0000256" key="1">
    <source>
        <dbReference type="ARBA" id="ARBA00004496"/>
    </source>
</evidence>
<comment type="caution">
    <text evidence="8">The sequence shown here is derived from an EMBL/GenBank/DDBJ whole genome shotgun (WGS) entry which is preliminary data.</text>
</comment>
<sequence length="659" mass="73458">MRAAPLPIALPRIDRHSDRRREDAMTDDDRDSGPGPGESEDLFMQMLRMQGESARAMLEAYAVDPWAEDTAKGDVAGPVEAMGQAMLEMQRNWLRVWLPDEGAPQDAPPAPLADPAGWMKAMQQWTAAMPMLDPLEQQRLWADGVQLWSDVLSQYAPGGETAPPADPDLPRRDKRFADKAWRAQPVFALIHQTYLLFAERLAESIDTARGLTDAERDNLRFATTAVLDAMSPANFPMMNPVVLERTMETGGENLVRGMERLATDLDRGQLTHSDSSQFVLGENVAATPGKVIHETPLFQLIQYSPTTGTVLETPLVIFPPWINRFYILDLNPKKSFVRWAVENGITVLMVSWKSADESLAHIEWDDYIAAQMEAIDVTRERLGVARVHAIGYCVAGTTLAATLAIMARREEAEKVASVTFFTAQVDFEHAGDLKLFVENGRLELARQAARGGYLDGRYMAATFNMLRGSDLIWNTVVNHYLLGEDYPAFDLLYWNGDVTNLPSRWHDSYLRDLYRDNKLVQPDALSAGGTPIDLSLIETPAYIQAGREDHIAPPESVFRLLDHLNGPTRFVLAGSGHIAGVVNPPDARKYQYWTNDGEFASLEEFVEGAEEHPGSWWPDWLDWLRGQDGNTLEATGARCPGGKENPALEDAPGRYVAQR</sequence>
<name>A0A3N5DPD4_9SPHN</name>
<dbReference type="GO" id="GO:0016746">
    <property type="term" value="F:acyltransferase activity"/>
    <property type="evidence" value="ECO:0007669"/>
    <property type="project" value="UniProtKB-KW"/>
</dbReference>
<dbReference type="Proteomes" id="UP000275232">
    <property type="component" value="Unassembled WGS sequence"/>
</dbReference>
<evidence type="ECO:0000313" key="9">
    <source>
        <dbReference type="Proteomes" id="UP000275232"/>
    </source>
</evidence>
<keyword evidence="4" id="KW-0012">Acyltransferase</keyword>
<protein>
    <submittedName>
        <fullName evidence="8">Class I poly(R)-hydroxyalkanoic acid synthase</fullName>
    </submittedName>
</protein>
<evidence type="ECO:0000313" key="8">
    <source>
        <dbReference type="EMBL" id="RPF72795.1"/>
    </source>
</evidence>
<evidence type="ECO:0000256" key="2">
    <source>
        <dbReference type="ARBA" id="ARBA00022490"/>
    </source>
</evidence>
<dbReference type="InterPro" id="IPR029058">
    <property type="entry name" value="AB_hydrolase_fold"/>
</dbReference>
<evidence type="ECO:0000256" key="3">
    <source>
        <dbReference type="ARBA" id="ARBA00022679"/>
    </source>
</evidence>
<dbReference type="Pfam" id="PF00561">
    <property type="entry name" value="Abhydrolase_1"/>
    <property type="match status" value="1"/>
</dbReference>
<dbReference type="SUPFAM" id="SSF53474">
    <property type="entry name" value="alpha/beta-Hydrolases"/>
    <property type="match status" value="1"/>
</dbReference>
<feature type="domain" description="AB hydrolase-1" evidence="6">
    <location>
        <begin position="342"/>
        <end position="583"/>
    </location>
</feature>
<evidence type="ECO:0000256" key="5">
    <source>
        <dbReference type="SAM" id="MobiDB-lite"/>
    </source>
</evidence>
<keyword evidence="2" id="KW-0963">Cytoplasm</keyword>
<organism evidence="8 9">
    <name type="scientific">Aurantiacibacter spongiae</name>
    <dbReference type="NCBI Taxonomy" id="2488860"/>
    <lineage>
        <taxon>Bacteria</taxon>
        <taxon>Pseudomonadati</taxon>
        <taxon>Pseudomonadota</taxon>
        <taxon>Alphaproteobacteria</taxon>
        <taxon>Sphingomonadales</taxon>
        <taxon>Erythrobacteraceae</taxon>
        <taxon>Aurantiacibacter</taxon>
    </lineage>
</organism>
<reference evidence="8 9" key="1">
    <citation type="submission" date="2018-11" db="EMBL/GenBank/DDBJ databases">
        <title>Erythrobacter spongiae sp. nov., isolated from a marine sponge.</title>
        <authorList>
            <person name="Zhuang L."/>
            <person name="Luo L."/>
        </authorList>
    </citation>
    <scope>NUCLEOTIDE SEQUENCE [LARGE SCALE GENOMIC DNA]</scope>
    <source>
        <strain evidence="8 9">HN-E23</strain>
    </source>
</reference>
<dbReference type="Gene3D" id="3.40.50.1820">
    <property type="entry name" value="alpha/beta hydrolase"/>
    <property type="match status" value="1"/>
</dbReference>